<protein>
    <recommendedName>
        <fullName evidence="5">PqqD family protein</fullName>
    </recommendedName>
</protein>
<dbReference type="Proteomes" id="UP000037179">
    <property type="component" value="Unassembled WGS sequence"/>
</dbReference>
<dbReference type="AlphaFoldDB" id="A0ABC9Z341"/>
<evidence type="ECO:0008006" key="5">
    <source>
        <dbReference type="Google" id="ProtNLM"/>
    </source>
</evidence>
<dbReference type="Pfam" id="PF05402">
    <property type="entry name" value="PqqD"/>
    <property type="match status" value="1"/>
</dbReference>
<dbReference type="Gene3D" id="1.10.10.1150">
    <property type="entry name" value="Coenzyme PQQ synthesis protein D (PqqD)"/>
    <property type="match status" value="1"/>
</dbReference>
<dbReference type="EMBL" id="BBYQ01000144">
    <property type="protein sequence ID" value="GAP32162.1"/>
    <property type="molecule type" value="Genomic_DNA"/>
</dbReference>
<name>A0ABC9Z341_9NOCA</name>
<evidence type="ECO:0000313" key="2">
    <source>
        <dbReference type="EMBL" id="GAP32162.1"/>
    </source>
</evidence>
<keyword evidence="3" id="KW-1185">Reference proteome</keyword>
<dbReference type="NCBIfam" id="TIGR04353">
    <property type="entry name" value="PqqD_rel_X"/>
    <property type="match status" value="1"/>
</dbReference>
<dbReference type="InterPro" id="IPR008792">
    <property type="entry name" value="PQQD"/>
</dbReference>
<dbReference type="KEGG" id="nsr:NS506_02628"/>
<reference evidence="3" key="1">
    <citation type="submission" date="2015-07" db="EMBL/GenBank/DDBJ databases">
        <title>Nocardia seriolae U-1 whole genome shotgun sequence.</title>
        <authorList>
            <person name="Imajoh M."/>
            <person name="Fukumoto Y."/>
            <person name="Sukeda M."/>
            <person name="Yamane J."/>
            <person name="Yamasaki K."/>
            <person name="Shimizu M."/>
            <person name="Ohnishi K."/>
            <person name="Oshima S."/>
        </authorList>
    </citation>
    <scope>NUCLEOTIDE SEQUENCE [LARGE SCALE GENOMIC DNA]</scope>
    <source>
        <strain evidence="3">U-1</strain>
    </source>
</reference>
<dbReference type="RefSeq" id="WP_143837572.1">
    <property type="nucleotide sequence ID" value="NZ_AP028458.1"/>
</dbReference>
<evidence type="ECO:0000313" key="3">
    <source>
        <dbReference type="Proteomes" id="UP000037179"/>
    </source>
</evidence>
<evidence type="ECO:0000313" key="4">
    <source>
        <dbReference type="Proteomes" id="UP000180166"/>
    </source>
</evidence>
<reference evidence="2 3" key="2">
    <citation type="journal article" date="2016" name="Genome Announc.">
        <title>Draft Genome Sequence of Erythromycin- and Oxytetracycline-Sensitive Nocardia seriolae Strain U-1 (NBRC 110359).</title>
        <authorList>
            <person name="Imajoh M."/>
            <person name="Sukeda M."/>
            <person name="Shimizu M."/>
            <person name="Yamane J."/>
            <person name="Ohnishi K."/>
            <person name="Oshima S."/>
        </authorList>
    </citation>
    <scope>NUCLEOTIDE SEQUENCE [LARGE SCALE GENOMIC DNA]</scope>
    <source>
        <strain evidence="2 3">U-1</strain>
    </source>
</reference>
<sequence length="96" mass="10155">MTPRQITYTTVALQSHAVCRTTTSGLTMLFDRAKGVMYELNESASAIVALLGTAPASVGEIVDALSAQFDAPEDDIAADVEQFIGEFVEAGMLKAD</sequence>
<accession>A0ABC9Z341</accession>
<dbReference type="InterPro" id="IPR027599">
    <property type="entry name" value="PqqD-rel_X"/>
</dbReference>
<reference evidence="1 4" key="3">
    <citation type="submission" date="2016-10" db="EMBL/GenBank/DDBJ databases">
        <title>Genome sequence of Nocardia seriolae strain EM150506, isolated from Anguila japonica.</title>
        <authorList>
            <person name="Han H.-J."/>
        </authorList>
    </citation>
    <scope>NUCLEOTIDE SEQUENCE [LARGE SCALE GENOMIC DNA]</scope>
    <source>
        <strain evidence="1 4">EM150506</strain>
    </source>
</reference>
<dbReference type="EMBL" id="CP017839">
    <property type="protein sequence ID" value="APA96690.1"/>
    <property type="molecule type" value="Genomic_DNA"/>
</dbReference>
<proteinExistence type="predicted"/>
<dbReference type="Proteomes" id="UP000180166">
    <property type="component" value="Chromosome"/>
</dbReference>
<gene>
    <name evidence="1" type="ORF">NS506_02628</name>
    <name evidence="2" type="ORF">NSK11_contig00144-0004</name>
</gene>
<organism evidence="2 3">
    <name type="scientific">Nocardia seriolae</name>
    <dbReference type="NCBI Taxonomy" id="37332"/>
    <lineage>
        <taxon>Bacteria</taxon>
        <taxon>Bacillati</taxon>
        <taxon>Actinomycetota</taxon>
        <taxon>Actinomycetes</taxon>
        <taxon>Mycobacteriales</taxon>
        <taxon>Nocardiaceae</taxon>
        <taxon>Nocardia</taxon>
    </lineage>
</organism>
<dbReference type="InterPro" id="IPR041881">
    <property type="entry name" value="PqqD_sf"/>
</dbReference>
<evidence type="ECO:0000313" key="1">
    <source>
        <dbReference type="EMBL" id="APA96690.1"/>
    </source>
</evidence>